<accession>A0A6C0AZ24</accession>
<dbReference type="Pfam" id="PF13578">
    <property type="entry name" value="Methyltransf_24"/>
    <property type="match status" value="1"/>
</dbReference>
<evidence type="ECO:0000259" key="6">
    <source>
        <dbReference type="Pfam" id="PF01755"/>
    </source>
</evidence>
<feature type="domain" description="Glycosyl transferase family 25" evidence="6">
    <location>
        <begin position="742"/>
        <end position="907"/>
    </location>
</feature>
<dbReference type="InterPro" id="IPR041058">
    <property type="entry name" value="FucT_N"/>
</dbReference>
<evidence type="ECO:0000256" key="3">
    <source>
        <dbReference type="ARBA" id="ARBA00022679"/>
    </source>
</evidence>
<feature type="domain" description="Alpha-(1,3)-fucosyltransferase FucT N-terminal" evidence="7">
    <location>
        <begin position="960"/>
        <end position="1053"/>
    </location>
</feature>
<dbReference type="PANTHER" id="PTHR11929">
    <property type="entry name" value="ALPHA- 1,3 -FUCOSYLTRANSFERASE"/>
    <property type="match status" value="1"/>
</dbReference>
<dbReference type="InterPro" id="IPR002654">
    <property type="entry name" value="Glyco_trans_25"/>
</dbReference>
<dbReference type="InterPro" id="IPR001173">
    <property type="entry name" value="Glyco_trans_2-like"/>
</dbReference>
<keyword evidence="3" id="KW-0808">Transferase</keyword>
<evidence type="ECO:0000256" key="2">
    <source>
        <dbReference type="ARBA" id="ARBA00022676"/>
    </source>
</evidence>
<proteinExistence type="inferred from homology"/>
<feature type="domain" description="Fucosyltransferase C-terminal" evidence="5">
    <location>
        <begin position="1074"/>
        <end position="1208"/>
    </location>
</feature>
<dbReference type="InterPro" id="IPR055270">
    <property type="entry name" value="Glyco_tran_10_C"/>
</dbReference>
<dbReference type="CDD" id="cd06532">
    <property type="entry name" value="Glyco_transf_25"/>
    <property type="match status" value="1"/>
</dbReference>
<dbReference type="SUPFAM" id="SSF53335">
    <property type="entry name" value="S-adenosyl-L-methionine-dependent methyltransferases"/>
    <property type="match status" value="1"/>
</dbReference>
<dbReference type="SUPFAM" id="SSF53756">
    <property type="entry name" value="UDP-Glycosyltransferase/glycogen phosphorylase"/>
    <property type="match status" value="2"/>
</dbReference>
<comment type="similarity">
    <text evidence="1">Belongs to the glycosyltransferase 10 family.</text>
</comment>
<evidence type="ECO:0008006" key="9">
    <source>
        <dbReference type="Google" id="ProtNLM"/>
    </source>
</evidence>
<name>A0A6C0AZ24_9ZZZZ</name>
<organism evidence="8">
    <name type="scientific">viral metagenome</name>
    <dbReference type="NCBI Taxonomy" id="1070528"/>
    <lineage>
        <taxon>unclassified sequences</taxon>
        <taxon>metagenomes</taxon>
        <taxon>organismal metagenomes</taxon>
    </lineage>
</organism>
<dbReference type="Gene3D" id="3.40.50.11660">
    <property type="entry name" value="Glycosyl transferase family 10, C-terminal domain"/>
    <property type="match status" value="1"/>
</dbReference>
<dbReference type="InterPro" id="IPR001503">
    <property type="entry name" value="Glyco_trans_10"/>
</dbReference>
<dbReference type="Pfam" id="PF18025">
    <property type="entry name" value="FucT_N"/>
    <property type="match status" value="1"/>
</dbReference>
<keyword evidence="2" id="KW-0328">Glycosyltransferase</keyword>
<dbReference type="InterPro" id="IPR038577">
    <property type="entry name" value="GT10-like_C_sf"/>
</dbReference>
<dbReference type="Pfam" id="PF01755">
    <property type="entry name" value="Glyco_transf_25"/>
    <property type="match status" value="1"/>
</dbReference>
<dbReference type="Gene3D" id="3.40.50.2000">
    <property type="entry name" value="Glycogen Phosphorylase B"/>
    <property type="match status" value="2"/>
</dbReference>
<evidence type="ECO:0000256" key="1">
    <source>
        <dbReference type="ARBA" id="ARBA00008919"/>
    </source>
</evidence>
<sequence>MTICLNMIVKDESHIILDTLSKLLKKINIDYYAISDTGSSDNTINLIEFFFKEKDIPGEIHQDTWKDFGTNRSIALKYAFNKADYIFIFDADDSIEGNFKLPELVLDSYMLKFGNQTSAYNRLCLVKGNIQWKYRGVLHEVISADVPVTQGSIDGDYFIISGRTSARNKNNNKYLEDAKILEEAYNIALENNDPLYNRYVYYCANSYHDAGDNENALKWYHKTLTCNGWSEEKYNSCLKIYELTENNSRYYYLVKSYTYNSRRVEGILELIKYYVCNSEYILANNYYLLIKDYYENEYILDDLSTRLFARTMDYSFYLAYFMIIVSEKLKLYSTGIKMYTIIFEKMTFTGEWYIDNLIYNLQFYPEQNEDFYNKLTEYLLFIEKNHNYKIKKQLIDRYKLFKNILIYTGFSETRWNLTYSLSNAIGGSERAAIELYKRIPKEYSVIISGDVLEEEIDNVKFINRFNLKNVVFDTIIVSRYVSFFTLYPYFKCNKLILQAHDTCFLNNLEGCNKSAFSLVNTYKDSITNCICLTKWHADEYKKLYPCISEKITIINNGIDTTLFNYDNLKNKNSFIYSSCPERGLDRLLELWPEILNKMPDATLHICTYTKFPRNESENNMNTIINSYESITHYGKLNQTDLYTLMSKCEYWMYTVNFNETSCITSMEMLMSEVICLYYPLGGLCDTLGNYGIQISHGNEIEKIMELSEEQKIKIRKNGLCYAESCSWDNRMLKWNSVFGFNTIKIINLKKRDDRKQKMILQFKKENILNYEFFEAVDGNELVESEELRLLFENNDFNYRKGVIGCALSHITLWKQLVESEHDYYIILEDDITLCDNFKEKINYVTQLFLEQKLEHLALGRSYDNNLNKDNKLYTILKEPYKIWNLTFGYIISKSAAKKSLDFINKCSIKSACDNPYITGNLLKYHYLNQNILFQNRTDTDIQNNYNSFNFQSSPKNITIAFCDWWEDEYCGGIFDKQNNFFTKLLENVIVVEPSDNPDVLFYSIFGNNHQNYNAKRKVFYSGEPFSARVDANYNLTFDENSLNNSRIPLWVMYINDYLFSNRLNGGIEVPVKNKFCSFISNGEVKTTHRKTIISLLSEYKRIDCGGMYLNNVPIVPRGTDCSGKINFNNDYKFSIAFENEDYPGYVTEKILDIYKSNCIPIYWGTKEVSRNFNPSTFINANDFGSFEELVKFIIKVDNDQELYSSYFKETIFSPFWFNILNDPNKIFFKNVKDLVIGKNENLLDNYFNYNFKISESWFNNSELKQFNFEDKEYSILEIGCFEGCSSCFFSDNLKISKMVCVDPFVSDGCNPYNYSFLKSTFYNNIRKSKNYNKIEVKEMYSDDFFKTNEDLFDFIYIDGEHSDNQIKNDLENSFKYIKPGGIIWCDDYNNNWKNTFLEFINKNEVVIIHEGYQLGFIKERFNSF</sequence>
<dbReference type="GO" id="GO:0008417">
    <property type="term" value="F:fucosyltransferase activity"/>
    <property type="evidence" value="ECO:0007669"/>
    <property type="project" value="InterPro"/>
</dbReference>
<feature type="domain" description="Glycosyltransferase 2-like" evidence="4">
    <location>
        <begin position="7"/>
        <end position="105"/>
    </location>
</feature>
<evidence type="ECO:0000259" key="5">
    <source>
        <dbReference type="Pfam" id="PF00852"/>
    </source>
</evidence>
<evidence type="ECO:0000313" key="8">
    <source>
        <dbReference type="EMBL" id="QHS85072.1"/>
    </source>
</evidence>
<dbReference type="EMBL" id="MN739039">
    <property type="protein sequence ID" value="QHS85072.1"/>
    <property type="molecule type" value="Genomic_DNA"/>
</dbReference>
<dbReference type="InterPro" id="IPR029044">
    <property type="entry name" value="Nucleotide-diphossugar_trans"/>
</dbReference>
<dbReference type="GO" id="GO:0016020">
    <property type="term" value="C:membrane"/>
    <property type="evidence" value="ECO:0007669"/>
    <property type="project" value="InterPro"/>
</dbReference>
<dbReference type="InterPro" id="IPR029063">
    <property type="entry name" value="SAM-dependent_MTases_sf"/>
</dbReference>
<dbReference type="Pfam" id="PF00852">
    <property type="entry name" value="Glyco_transf_10"/>
    <property type="match status" value="1"/>
</dbReference>
<dbReference type="Gene3D" id="3.40.50.150">
    <property type="entry name" value="Vaccinia Virus protein VP39"/>
    <property type="match status" value="1"/>
</dbReference>
<evidence type="ECO:0000259" key="7">
    <source>
        <dbReference type="Pfam" id="PF18025"/>
    </source>
</evidence>
<dbReference type="SUPFAM" id="SSF53448">
    <property type="entry name" value="Nucleotide-diphospho-sugar transferases"/>
    <property type="match status" value="1"/>
</dbReference>
<evidence type="ECO:0000259" key="4">
    <source>
        <dbReference type="Pfam" id="PF00535"/>
    </source>
</evidence>
<protein>
    <recommendedName>
        <fullName evidence="9">Glycosyltransferase 2-like domain-containing protein</fullName>
    </recommendedName>
</protein>
<dbReference type="PANTHER" id="PTHR11929:SF194">
    <property type="entry name" value="ALPHA-(1,3)-FUCOSYLTRANSFERASE 10"/>
    <property type="match status" value="1"/>
</dbReference>
<dbReference type="Pfam" id="PF00535">
    <property type="entry name" value="Glycos_transf_2"/>
    <property type="match status" value="1"/>
</dbReference>
<reference evidence="8" key="1">
    <citation type="journal article" date="2020" name="Nature">
        <title>Giant virus diversity and host interactions through global metagenomics.</title>
        <authorList>
            <person name="Schulz F."/>
            <person name="Roux S."/>
            <person name="Paez-Espino D."/>
            <person name="Jungbluth S."/>
            <person name="Walsh D.A."/>
            <person name="Denef V.J."/>
            <person name="McMahon K.D."/>
            <person name="Konstantinidis K.T."/>
            <person name="Eloe-Fadrosh E.A."/>
            <person name="Kyrpides N.C."/>
            <person name="Woyke T."/>
        </authorList>
    </citation>
    <scope>NUCLEOTIDE SEQUENCE</scope>
    <source>
        <strain evidence="8">GVMAG-M-3300009182-67</strain>
    </source>
</reference>